<reference evidence="2" key="1">
    <citation type="submission" date="2019-10" db="EMBL/GenBank/DDBJ databases">
        <authorList>
            <person name="Nor Muhammad N."/>
        </authorList>
    </citation>
    <scope>NUCLEOTIDE SEQUENCE</scope>
</reference>
<evidence type="ECO:0000313" key="2">
    <source>
        <dbReference type="EMBL" id="VWP00586.1"/>
    </source>
</evidence>
<dbReference type="EC" id="2.4.1.16" evidence="2"/>
<keyword evidence="2" id="KW-0328">Glycosyltransferase</keyword>
<gene>
    <name evidence="2" type="primary">Q4P9K9</name>
</gene>
<organism evidence="2">
    <name type="scientific">Ganoderma boninense</name>
    <dbReference type="NCBI Taxonomy" id="34458"/>
    <lineage>
        <taxon>Eukaryota</taxon>
        <taxon>Fungi</taxon>
        <taxon>Dikarya</taxon>
        <taxon>Basidiomycota</taxon>
        <taxon>Agaricomycotina</taxon>
        <taxon>Agaricomycetes</taxon>
        <taxon>Polyporales</taxon>
        <taxon>Polyporaceae</taxon>
        <taxon>Ganoderma</taxon>
    </lineage>
</organism>
<accession>A0A5K1K4W7</accession>
<sequence length="157" mass="17620">MTDSDLYDLEFLSLVVAKITQEINNYTRLNDKTLAEFVISLDDQSKTFAEFKGKLQKVSANFREFFIENVDRLISTLHRKHKKKPAGKVNAVTDGPILDEADKKKRLFPGLALQDQEWESGASHENPEAFRSKGRSQSRTGGRIKAENEGKTGTGCA</sequence>
<keyword evidence="2" id="KW-0808">Transferase</keyword>
<dbReference type="AlphaFoldDB" id="A0A5K1K4W7"/>
<evidence type="ECO:0000256" key="1">
    <source>
        <dbReference type="SAM" id="MobiDB-lite"/>
    </source>
</evidence>
<name>A0A5K1K4W7_9APHY</name>
<protein>
    <submittedName>
        <fullName evidence="2">Chitin synthase 8 (Myosin chitin synthase 1))</fullName>
        <ecNumber evidence="2">2.4.1.16</ecNumber>
    </submittedName>
</protein>
<dbReference type="EMBL" id="LR728617">
    <property type="protein sequence ID" value="VWP00586.1"/>
    <property type="molecule type" value="Genomic_DNA"/>
</dbReference>
<proteinExistence type="predicted"/>
<dbReference type="GO" id="GO:0004100">
    <property type="term" value="F:chitin synthase activity"/>
    <property type="evidence" value="ECO:0007669"/>
    <property type="project" value="UniProtKB-EC"/>
</dbReference>
<feature type="region of interest" description="Disordered" evidence="1">
    <location>
        <begin position="116"/>
        <end position="157"/>
    </location>
</feature>